<evidence type="ECO:0000313" key="1">
    <source>
        <dbReference type="EMBL" id="GBM62109.1"/>
    </source>
</evidence>
<name>A0A4Y2H9V1_ARAVE</name>
<comment type="caution">
    <text evidence="1">The sequence shown here is derived from an EMBL/GenBank/DDBJ whole genome shotgun (WGS) entry which is preliminary data.</text>
</comment>
<dbReference type="AlphaFoldDB" id="A0A4Y2H9V1"/>
<accession>A0A4Y2H9V1</accession>
<protein>
    <submittedName>
        <fullName evidence="1">Uncharacterized protein</fullName>
    </submittedName>
</protein>
<reference evidence="1 2" key="1">
    <citation type="journal article" date="2019" name="Sci. Rep.">
        <title>Orb-weaving spider Araneus ventricosus genome elucidates the spidroin gene catalogue.</title>
        <authorList>
            <person name="Kono N."/>
            <person name="Nakamura H."/>
            <person name="Ohtoshi R."/>
            <person name="Moran D.A.P."/>
            <person name="Shinohara A."/>
            <person name="Yoshida Y."/>
            <person name="Fujiwara M."/>
            <person name="Mori M."/>
            <person name="Tomita M."/>
            <person name="Arakawa K."/>
        </authorList>
    </citation>
    <scope>NUCLEOTIDE SEQUENCE [LARGE SCALE GENOMIC DNA]</scope>
</reference>
<dbReference type="Proteomes" id="UP000499080">
    <property type="component" value="Unassembled WGS sequence"/>
</dbReference>
<gene>
    <name evidence="1" type="ORF">AVEN_6481_1</name>
</gene>
<dbReference type="EMBL" id="BGPR01001801">
    <property type="protein sequence ID" value="GBM62109.1"/>
    <property type="molecule type" value="Genomic_DNA"/>
</dbReference>
<keyword evidence="2" id="KW-1185">Reference proteome</keyword>
<proteinExistence type="predicted"/>
<organism evidence="1 2">
    <name type="scientific">Araneus ventricosus</name>
    <name type="common">Orbweaver spider</name>
    <name type="synonym">Epeira ventricosa</name>
    <dbReference type="NCBI Taxonomy" id="182803"/>
    <lineage>
        <taxon>Eukaryota</taxon>
        <taxon>Metazoa</taxon>
        <taxon>Ecdysozoa</taxon>
        <taxon>Arthropoda</taxon>
        <taxon>Chelicerata</taxon>
        <taxon>Arachnida</taxon>
        <taxon>Araneae</taxon>
        <taxon>Araneomorphae</taxon>
        <taxon>Entelegynae</taxon>
        <taxon>Araneoidea</taxon>
        <taxon>Araneidae</taxon>
        <taxon>Araneus</taxon>
    </lineage>
</organism>
<sequence>MYSAENVFAISLQFLKAYFQAFFVDALSPPPLLSLIRSPPNSVVLVTQSKLVRSNRIQGEAKSFETSSVVKKLIYQREHQRSLLEPLYNVPNVPVSSGLFPGCPHLEECQASSES</sequence>
<evidence type="ECO:0000313" key="2">
    <source>
        <dbReference type="Proteomes" id="UP000499080"/>
    </source>
</evidence>